<accession>A0A8J2RXF7</accession>
<dbReference type="EMBL" id="CAKKLH010000303">
    <property type="protein sequence ID" value="CAH0110621.1"/>
    <property type="molecule type" value="Genomic_DNA"/>
</dbReference>
<keyword evidence="2" id="KW-1185">Reference proteome</keyword>
<evidence type="ECO:0000313" key="2">
    <source>
        <dbReference type="Proteomes" id="UP000789390"/>
    </source>
</evidence>
<comment type="caution">
    <text evidence="1">The sequence shown here is derived from an EMBL/GenBank/DDBJ whole genome shotgun (WGS) entry which is preliminary data.</text>
</comment>
<proteinExistence type="predicted"/>
<evidence type="ECO:0000313" key="1">
    <source>
        <dbReference type="EMBL" id="CAH0110621.1"/>
    </source>
</evidence>
<protein>
    <submittedName>
        <fullName evidence="1">Uncharacterized protein</fullName>
    </submittedName>
</protein>
<dbReference type="AlphaFoldDB" id="A0A8J2RXF7"/>
<sequence>MTLLREKQCAATEEFIEICKLRQGAALHTIDSLLDLPGEEKWPVDQLLFRAIAHCQANHLITYSAASWMRIMV</sequence>
<reference evidence="1" key="1">
    <citation type="submission" date="2021-11" db="EMBL/GenBank/DDBJ databases">
        <authorList>
            <person name="Schell T."/>
        </authorList>
    </citation>
    <scope>NUCLEOTIDE SEQUENCE</scope>
    <source>
        <strain evidence="1">M5</strain>
    </source>
</reference>
<dbReference type="OrthoDB" id="6424969at2759"/>
<organism evidence="1 2">
    <name type="scientific">Daphnia galeata</name>
    <dbReference type="NCBI Taxonomy" id="27404"/>
    <lineage>
        <taxon>Eukaryota</taxon>
        <taxon>Metazoa</taxon>
        <taxon>Ecdysozoa</taxon>
        <taxon>Arthropoda</taxon>
        <taxon>Crustacea</taxon>
        <taxon>Branchiopoda</taxon>
        <taxon>Diplostraca</taxon>
        <taxon>Cladocera</taxon>
        <taxon>Anomopoda</taxon>
        <taxon>Daphniidae</taxon>
        <taxon>Daphnia</taxon>
    </lineage>
</organism>
<dbReference type="Proteomes" id="UP000789390">
    <property type="component" value="Unassembled WGS sequence"/>
</dbReference>
<gene>
    <name evidence="1" type="ORF">DGAL_LOCUS14191</name>
</gene>
<name>A0A8J2RXF7_9CRUS</name>